<dbReference type="EMBL" id="JAOTPV010000006">
    <property type="protein sequence ID" value="KAJ4480976.1"/>
    <property type="molecule type" value="Genomic_DNA"/>
</dbReference>
<keyword evidence="3" id="KW-1185">Reference proteome</keyword>
<evidence type="ECO:0000313" key="3">
    <source>
        <dbReference type="Proteomes" id="UP001150266"/>
    </source>
</evidence>
<feature type="signal peptide" evidence="1">
    <location>
        <begin position="1"/>
        <end position="30"/>
    </location>
</feature>
<name>A0A9W9DQ32_9AGAR</name>
<keyword evidence="1" id="KW-0732">Signal</keyword>
<protein>
    <submittedName>
        <fullName evidence="2">Uncharacterized protein</fullName>
    </submittedName>
</protein>
<sequence>MHFNSFGSGLNFTASLIFILGLASITSIAALPVSGSEVDPRSQPSLVRRAKTKLRARIVLGSTYTEEAVEQDEWIKSSPLLEKIHAHIIEEVKGKATKIFGENQFTLHISFSSMLPPKFKNDEFDFNVQWGNRAVENCRKAKLKYVRNQQALYHPIAVSHTAKTPFDPTANPFEPFDPKKAPDFSYKLEVVWTTDLLKNEVSKKV</sequence>
<reference evidence="2" key="1">
    <citation type="submission" date="2022-08" db="EMBL/GenBank/DDBJ databases">
        <title>A Global Phylogenomic Analysis of the Shiitake Genus Lentinula.</title>
        <authorList>
            <consortium name="DOE Joint Genome Institute"/>
            <person name="Sierra-Patev S."/>
            <person name="Min B."/>
            <person name="Naranjo-Ortiz M."/>
            <person name="Looney B."/>
            <person name="Konkel Z."/>
            <person name="Slot J.C."/>
            <person name="Sakamoto Y."/>
            <person name="Steenwyk J.L."/>
            <person name="Rokas A."/>
            <person name="Carro J."/>
            <person name="Camarero S."/>
            <person name="Ferreira P."/>
            <person name="Molpeceres G."/>
            <person name="Ruiz-Duenas F.J."/>
            <person name="Serrano A."/>
            <person name="Henrissat B."/>
            <person name="Drula E."/>
            <person name="Hughes K.W."/>
            <person name="Mata J.L."/>
            <person name="Ishikawa N.K."/>
            <person name="Vargas-Isla R."/>
            <person name="Ushijima S."/>
            <person name="Smith C.A."/>
            <person name="Ahrendt S."/>
            <person name="Andreopoulos W."/>
            <person name="He G."/>
            <person name="Labutti K."/>
            <person name="Lipzen A."/>
            <person name="Ng V."/>
            <person name="Riley R."/>
            <person name="Sandor L."/>
            <person name="Barry K."/>
            <person name="Martinez A.T."/>
            <person name="Xiao Y."/>
            <person name="Gibbons J.G."/>
            <person name="Terashima K."/>
            <person name="Grigoriev I.V."/>
            <person name="Hibbett D.S."/>
        </authorList>
    </citation>
    <scope>NUCLEOTIDE SEQUENCE</scope>
    <source>
        <strain evidence="2">JLM2183</strain>
    </source>
</reference>
<dbReference type="AlphaFoldDB" id="A0A9W9DQ32"/>
<organism evidence="2 3">
    <name type="scientific">Lentinula aciculospora</name>
    <dbReference type="NCBI Taxonomy" id="153920"/>
    <lineage>
        <taxon>Eukaryota</taxon>
        <taxon>Fungi</taxon>
        <taxon>Dikarya</taxon>
        <taxon>Basidiomycota</taxon>
        <taxon>Agaricomycotina</taxon>
        <taxon>Agaricomycetes</taxon>
        <taxon>Agaricomycetidae</taxon>
        <taxon>Agaricales</taxon>
        <taxon>Marasmiineae</taxon>
        <taxon>Omphalotaceae</taxon>
        <taxon>Lentinula</taxon>
    </lineage>
</organism>
<gene>
    <name evidence="2" type="ORF">J3R30DRAFT_3403258</name>
</gene>
<evidence type="ECO:0000313" key="2">
    <source>
        <dbReference type="EMBL" id="KAJ4480976.1"/>
    </source>
</evidence>
<dbReference type="Proteomes" id="UP001150266">
    <property type="component" value="Unassembled WGS sequence"/>
</dbReference>
<evidence type="ECO:0000256" key="1">
    <source>
        <dbReference type="SAM" id="SignalP"/>
    </source>
</evidence>
<feature type="chain" id="PRO_5040772262" evidence="1">
    <location>
        <begin position="31"/>
        <end position="205"/>
    </location>
</feature>
<accession>A0A9W9DQ32</accession>
<comment type="caution">
    <text evidence="2">The sequence shown here is derived from an EMBL/GenBank/DDBJ whole genome shotgun (WGS) entry which is preliminary data.</text>
</comment>
<proteinExistence type="predicted"/>